<feature type="compositionally biased region" description="Low complexity" evidence="1">
    <location>
        <begin position="365"/>
        <end position="376"/>
    </location>
</feature>
<evidence type="ECO:0000313" key="3">
    <source>
        <dbReference type="EMBL" id="USP75808.1"/>
    </source>
</evidence>
<feature type="region of interest" description="Disordered" evidence="1">
    <location>
        <begin position="1235"/>
        <end position="1344"/>
    </location>
</feature>
<organism evidence="3 4">
    <name type="scientific">Curvularia clavata</name>
    <dbReference type="NCBI Taxonomy" id="95742"/>
    <lineage>
        <taxon>Eukaryota</taxon>
        <taxon>Fungi</taxon>
        <taxon>Dikarya</taxon>
        <taxon>Ascomycota</taxon>
        <taxon>Pezizomycotina</taxon>
        <taxon>Dothideomycetes</taxon>
        <taxon>Pleosporomycetidae</taxon>
        <taxon>Pleosporales</taxon>
        <taxon>Pleosporineae</taxon>
        <taxon>Pleosporaceae</taxon>
        <taxon>Curvularia</taxon>
    </lineage>
</organism>
<feature type="compositionally biased region" description="Basic and acidic residues" evidence="1">
    <location>
        <begin position="2126"/>
        <end position="2161"/>
    </location>
</feature>
<feature type="region of interest" description="Disordered" evidence="1">
    <location>
        <begin position="1113"/>
        <end position="1133"/>
    </location>
</feature>
<dbReference type="EMBL" id="CP089275">
    <property type="protein sequence ID" value="USP75808.1"/>
    <property type="molecule type" value="Genomic_DNA"/>
</dbReference>
<feature type="compositionally biased region" description="Low complexity" evidence="1">
    <location>
        <begin position="419"/>
        <end position="433"/>
    </location>
</feature>
<feature type="compositionally biased region" description="Basic and acidic residues" evidence="1">
    <location>
        <begin position="1307"/>
        <end position="1330"/>
    </location>
</feature>
<feature type="region of interest" description="Disordered" evidence="1">
    <location>
        <begin position="1"/>
        <end position="844"/>
    </location>
</feature>
<feature type="compositionally biased region" description="Pro residues" evidence="1">
    <location>
        <begin position="589"/>
        <end position="602"/>
    </location>
</feature>
<feature type="compositionally biased region" description="Low complexity" evidence="1">
    <location>
        <begin position="298"/>
        <end position="307"/>
    </location>
</feature>
<feature type="compositionally biased region" description="Gly residues" evidence="1">
    <location>
        <begin position="193"/>
        <end position="206"/>
    </location>
</feature>
<feature type="compositionally biased region" description="Pro residues" evidence="1">
    <location>
        <begin position="509"/>
        <end position="521"/>
    </location>
</feature>
<dbReference type="Pfam" id="PF00249">
    <property type="entry name" value="Myb_DNA-binding"/>
    <property type="match status" value="1"/>
</dbReference>
<dbReference type="InterPro" id="IPR009057">
    <property type="entry name" value="Homeodomain-like_sf"/>
</dbReference>
<feature type="region of interest" description="Disordered" evidence="1">
    <location>
        <begin position="917"/>
        <end position="956"/>
    </location>
</feature>
<feature type="compositionally biased region" description="Polar residues" evidence="1">
    <location>
        <begin position="1803"/>
        <end position="1814"/>
    </location>
</feature>
<feature type="compositionally biased region" description="Basic and acidic residues" evidence="1">
    <location>
        <begin position="2269"/>
        <end position="2306"/>
    </location>
</feature>
<feature type="compositionally biased region" description="Polar residues" evidence="1">
    <location>
        <begin position="1983"/>
        <end position="1992"/>
    </location>
</feature>
<dbReference type="GO" id="GO:0034967">
    <property type="term" value="C:Set3 complex"/>
    <property type="evidence" value="ECO:0007669"/>
    <property type="project" value="TreeGrafter"/>
</dbReference>
<protein>
    <recommendedName>
        <fullName evidence="2">Myb-like domain-containing protein</fullName>
    </recommendedName>
</protein>
<evidence type="ECO:0000313" key="4">
    <source>
        <dbReference type="Proteomes" id="UP001056012"/>
    </source>
</evidence>
<feature type="compositionally biased region" description="Polar residues" evidence="1">
    <location>
        <begin position="2182"/>
        <end position="2201"/>
    </location>
</feature>
<accession>A0A9Q8Z7Q3</accession>
<dbReference type="GO" id="GO:0006357">
    <property type="term" value="P:regulation of transcription by RNA polymerase II"/>
    <property type="evidence" value="ECO:0007669"/>
    <property type="project" value="TreeGrafter"/>
</dbReference>
<dbReference type="PANTHER" id="PTHR13992">
    <property type="entry name" value="NUCLEAR RECEPTOR CO-REPRESSOR RELATED NCOR"/>
    <property type="match status" value="1"/>
</dbReference>
<feature type="compositionally biased region" description="Polar residues" evidence="1">
    <location>
        <begin position="1999"/>
        <end position="2014"/>
    </location>
</feature>
<feature type="compositionally biased region" description="Basic and acidic residues" evidence="1">
    <location>
        <begin position="2231"/>
        <end position="2256"/>
    </location>
</feature>
<feature type="compositionally biased region" description="Low complexity" evidence="1">
    <location>
        <begin position="2257"/>
        <end position="2266"/>
    </location>
</feature>
<feature type="compositionally biased region" description="Polar residues" evidence="1">
    <location>
        <begin position="1637"/>
        <end position="1663"/>
    </location>
</feature>
<keyword evidence="4" id="KW-1185">Reference proteome</keyword>
<feature type="compositionally biased region" description="Acidic residues" evidence="1">
    <location>
        <begin position="824"/>
        <end position="839"/>
    </location>
</feature>
<dbReference type="VEuPathDB" id="FungiDB:yc1106_03082"/>
<feature type="domain" description="Myb-like" evidence="2">
    <location>
        <begin position="1173"/>
        <end position="1227"/>
    </location>
</feature>
<dbReference type="OrthoDB" id="10258692at2759"/>
<feature type="compositionally biased region" description="Acidic residues" evidence="1">
    <location>
        <begin position="938"/>
        <end position="951"/>
    </location>
</feature>
<feature type="region of interest" description="Disordered" evidence="1">
    <location>
        <begin position="1472"/>
        <end position="2355"/>
    </location>
</feature>
<feature type="compositionally biased region" description="Polar residues" evidence="1">
    <location>
        <begin position="741"/>
        <end position="765"/>
    </location>
</feature>
<feature type="compositionally biased region" description="Basic and acidic residues" evidence="1">
    <location>
        <begin position="240"/>
        <end position="267"/>
    </location>
</feature>
<feature type="compositionally biased region" description="Basic residues" evidence="1">
    <location>
        <begin position="1235"/>
        <end position="1244"/>
    </location>
</feature>
<feature type="compositionally biased region" description="Basic and acidic residues" evidence="1">
    <location>
        <begin position="210"/>
        <end position="230"/>
    </location>
</feature>
<feature type="compositionally biased region" description="Pro residues" evidence="1">
    <location>
        <begin position="1571"/>
        <end position="1582"/>
    </location>
</feature>
<feature type="compositionally biased region" description="Pro residues" evidence="1">
    <location>
        <begin position="555"/>
        <end position="575"/>
    </location>
</feature>
<reference evidence="3" key="1">
    <citation type="submission" date="2021-12" db="EMBL/GenBank/DDBJ databases">
        <title>Curvularia clavata genome.</title>
        <authorList>
            <person name="Cao Y."/>
        </authorList>
    </citation>
    <scope>NUCLEOTIDE SEQUENCE</scope>
    <source>
        <strain evidence="3">Yc1106</strain>
    </source>
</reference>
<dbReference type="Gene3D" id="1.10.10.60">
    <property type="entry name" value="Homeodomain-like"/>
    <property type="match status" value="2"/>
</dbReference>
<feature type="compositionally biased region" description="Pro residues" evidence="1">
    <location>
        <begin position="1509"/>
        <end position="1535"/>
    </location>
</feature>
<sequence length="2355" mass="257930">MSASRYPDNGRYPRDRSPPYRDRRPSAFGGGGGYPPRGNETFRPNAEPSGFSREIPKGPKSLADTPRGPPPGPPSGASPAARDERGRGFAGRGEATPLRTAPPLSSGPGFSHNSQNSWRADRDRDRDFDRRERRPTPPRRSPIRDSRDLRDQRDFAPRDLDVNRARRNSRDGPLSAGSTYSDPPPLGTASSYRGGGIGRGRGGFAGRGRNFHDDRDRHHDPRDRIPERTSYRPRSRTPPRRQERDIREERDFDRRDRDDRRFPREYDSYIGPAGTSKPGLRALDTHRGSASSELRHLPGTPTGPTPHSSHHASPSDRLGPQGDSYPRRPSLAIDPLSAKDTRREPGKDEALLASRAEASRERYAPRASSPPASIPAFGGSNVWRAPVADSKPNVAPAAALATAATAPPPPAPPKPAQPAQPTQPATPASAPSTTPLPPSVPLTPTTTSGQTGSTAPVAPTTPAKTPAVPTAPKSAIPPGLTTAPPTGPKADRAPDRPPPVDAPNHEGRPAPPPPPPPPPPTQRMEPPAIPPTAVSSHTTDAPSSDSAPAKGPTTPQVPGPPKGPSNTPTAPPAAPAAPAVPSSTAKSPPQGPAPRPRAPPTAPQAALRANVSPSFSRATLPPYVPRDASPNAAPSTFGPRVGSGGGPTMSTSPKSLPANIPTGPKADRTPMAPRPPPPYNQADRSGFPLARGPLSGGPKSMQWVRPGFTSNRPSIPTKREFPSEDRERSFGNAPKAPRLENSVSATQPQRTPQAKSVSPSFSRVSTDTERPRERASSAERPAVPSPKPTPIETRRHSDVVMADASPRMVKPPMSAASSAPEALQDSDDDLDLDEEDFAESEAKYNRERARLEAKRVDLSAPHLRAITPLQEIVLLSCLTVDHLPQAQPEVASAEEMDTPLPQENPVPPSIKAAPEMPVALQPPPESTTADLPTPKAEDSEDVEMEDKEETEERSTAPATMALRLRRETSVDQETLPDLSSLPYLGSGPPTPLSDIGQDRPALPDSVMDVIRSKLRKSIEPETNVEQTLRRYAAVYKEWRLHIRPWDEEREQDEQDRQPSAEPLLKAVTPDAQNAAMTGILDGSAAPTGRRSHASRWATELDLEAVIKESLKTAEEEKLGKKDKEPRKAMADPEKEADLPLELTEAEAQRRRFIDYNFQREPGQGIFVFHYEPPEDDFTPEEHRVMVHNYKDQYAKKWGKLAEVLYKEVGTERTYKDCINHYYATKWGREYKGKLRKPRVSRKRGGGVGRGRGAIANMDRTEVQGEDGLPLPVTETGRPRRSAAPTFGPTETDFDQATGTATPGRSRRQTDTDGSQEKAGRRGKPSKEKLGRKPKNMPIAAAPVGSPVKTDRKEKAFGVKVEDDASKRPLGEMAMPMHVMPMEEQVVMSSDMQQLPGMPGSLMDRPKAQPGARPGPSSYWSVSELQDFDKNVAHFGTDWIAIANHMGTKTHTMIKNQYLRLVESGKLDLEQVAKEADARRDRGEDLGPPPTPTPAPKRRYESTQAAPVRPIAPTPEHASPPPNPLALPKASPPHPNPASRFPTIAQGPMQSKPLVPTSGFPTLPETSLPSVPSIPPQQSPPAPSQRVQPQQQPQQQHHHHHHHQHSMSQSKPQPQGPRAGYFSDDLPPRYESRPPSQPAGSQQTHRPLQQHATPQPRVQEQHQSPVYRGLHYPDRETAGRSELPQDQEIQRRIHEQHVRRISQEVPQHRPFAPSGAPPIMAPVRSNSVVRSPEHRPLPYSHSRHPSQAQSLNQTTAEAFSPGSSTSHIGQQLPPRSTILTPPVKEEPRNMTPSAIPPAQPQPLLHSQMQHPQRSQPPMHNTPPPVVPKPAAEPRKSNLMSLLNDTDPEEPRRKKPSEQGPPSHSSTPQQSAPIAPPPPTTQSYPSASRRPLYEDPIAVQPPYSRQSYAQQSSLPAATPNRPIDLTDDKPSTSRSSMRESWQTRQPYHPGMAQTPQLTPIPSSQSGLPQPPPANDRMFNHRSVFAQHNTPRQNATPPPLTGYSNSPNPHSRTSSISGPPGSMSRHTMPGTSTAQHAQAMNASAQSAQILQPNPYAQVDPPGNGVPPSGPMGMRPSPRLQANHVVQQRESAARNEHSQTSNTSMSYSNPQTPNEHHGQHPFQGLNRLTEPYRPRDPRDAHDMDHRQLSDRDTSRELSQRTDYLREQLSSAAMRSSGPPMHEDLRYQSQDRGYLAQRSQTQTPLSRSEHSQPPPLQHPPHSSLGVANHSLYGQRPPEEPPHHFMRNPRDRSMTERLREEQAQAQAQHQAAMQNRDEHMRREAGRDMRERDMRERDMREREARDAHHRDSFMRASHARGVPPPPGSGPGSLPDQRLPPAGPSDWVSGVPRHPGDRGPWQR</sequence>
<feature type="compositionally biased region" description="Polar residues" evidence="1">
    <location>
        <begin position="1744"/>
        <end position="1778"/>
    </location>
</feature>
<feature type="compositionally biased region" description="Polar residues" evidence="1">
    <location>
        <begin position="1901"/>
        <end position="1913"/>
    </location>
</feature>
<feature type="compositionally biased region" description="Basic and acidic residues" evidence="1">
    <location>
        <begin position="1687"/>
        <end position="1701"/>
    </location>
</feature>
<feature type="compositionally biased region" description="Low complexity" evidence="1">
    <location>
        <begin position="576"/>
        <end position="588"/>
    </location>
</feature>
<feature type="compositionally biased region" description="Low complexity" evidence="1">
    <location>
        <begin position="811"/>
        <end position="823"/>
    </location>
</feature>
<dbReference type="CDD" id="cd00167">
    <property type="entry name" value="SANT"/>
    <property type="match status" value="1"/>
</dbReference>
<evidence type="ECO:0000259" key="2">
    <source>
        <dbReference type="SMART" id="SM00717"/>
    </source>
</evidence>
<feature type="compositionally biased region" description="Low complexity" evidence="1">
    <location>
        <begin position="2031"/>
        <end position="2045"/>
    </location>
</feature>
<feature type="compositionally biased region" description="Low complexity" evidence="1">
    <location>
        <begin position="1583"/>
        <end position="1594"/>
    </location>
</feature>
<dbReference type="InterPro" id="IPR051571">
    <property type="entry name" value="N-CoR_corepressor"/>
</dbReference>
<feature type="compositionally biased region" description="Polar residues" evidence="1">
    <location>
        <begin position="2094"/>
        <end position="2109"/>
    </location>
</feature>
<dbReference type="InterPro" id="IPR001005">
    <property type="entry name" value="SANT/Myb"/>
</dbReference>
<feature type="compositionally biased region" description="Basic and acidic residues" evidence="1">
    <location>
        <begin position="119"/>
        <end position="135"/>
    </location>
</feature>
<feature type="compositionally biased region" description="Basic and acidic residues" evidence="1">
    <location>
        <begin position="1472"/>
        <end position="1484"/>
    </location>
</feature>
<dbReference type="SMART" id="SM00717">
    <property type="entry name" value="SANT"/>
    <property type="match status" value="2"/>
</dbReference>
<feature type="compositionally biased region" description="Basic and acidic residues" evidence="1">
    <location>
        <begin position="766"/>
        <end position="777"/>
    </location>
</feature>
<feature type="compositionally biased region" description="Basic and acidic residues" evidence="1">
    <location>
        <begin position="11"/>
        <end position="25"/>
    </location>
</feature>
<feature type="compositionally biased region" description="Polar residues" evidence="1">
    <location>
        <begin position="533"/>
        <end position="546"/>
    </location>
</feature>
<feature type="compositionally biased region" description="Low complexity" evidence="1">
    <location>
        <begin position="442"/>
        <end position="484"/>
    </location>
</feature>
<name>A0A9Q8Z7Q3_CURCL</name>
<dbReference type="PANTHER" id="PTHR13992:SF39">
    <property type="entry name" value="SMRTER, ISOFORM G"/>
    <property type="match status" value="1"/>
</dbReference>
<feature type="compositionally biased region" description="Pro residues" evidence="1">
    <location>
        <begin position="67"/>
        <end position="76"/>
    </location>
</feature>
<proteinExistence type="predicted"/>
<feature type="compositionally biased region" description="Basic and acidic residues" evidence="1">
    <location>
        <begin position="337"/>
        <end position="350"/>
    </location>
</feature>
<feature type="compositionally biased region" description="Basic and acidic residues" evidence="1">
    <location>
        <begin position="717"/>
        <end position="729"/>
    </location>
</feature>
<evidence type="ECO:0000256" key="1">
    <source>
        <dbReference type="SAM" id="MobiDB-lite"/>
    </source>
</evidence>
<feature type="compositionally biased region" description="Basic and acidic residues" evidence="1">
    <location>
        <begin position="142"/>
        <end position="170"/>
    </location>
</feature>
<feature type="compositionally biased region" description="Basic residues" evidence="1">
    <location>
        <begin position="1595"/>
        <end position="1604"/>
    </location>
</feature>
<feature type="compositionally biased region" description="Low complexity" evidence="1">
    <location>
        <begin position="395"/>
        <end position="405"/>
    </location>
</feature>
<dbReference type="Proteomes" id="UP001056012">
    <property type="component" value="Chromosome 2"/>
</dbReference>
<feature type="domain" description="Myb-like" evidence="2">
    <location>
        <begin position="1415"/>
        <end position="1463"/>
    </location>
</feature>
<gene>
    <name evidence="3" type="ORF">yc1106_03082</name>
</gene>
<dbReference type="SUPFAM" id="SSF46689">
    <property type="entry name" value="Homeodomain-like"/>
    <property type="match status" value="1"/>
</dbReference>
<feature type="compositionally biased region" description="Polar residues" evidence="1">
    <location>
        <begin position="1930"/>
        <end position="1943"/>
    </location>
</feature>
<feature type="compositionally biased region" description="Pro residues" evidence="1">
    <location>
        <begin position="406"/>
        <end position="418"/>
    </location>
</feature>